<feature type="non-terminal residue" evidence="1">
    <location>
        <position position="139"/>
    </location>
</feature>
<organism evidence="1 2">
    <name type="scientific">Strongylus vulgaris</name>
    <name type="common">Blood worm</name>
    <dbReference type="NCBI Taxonomy" id="40348"/>
    <lineage>
        <taxon>Eukaryota</taxon>
        <taxon>Metazoa</taxon>
        <taxon>Ecdysozoa</taxon>
        <taxon>Nematoda</taxon>
        <taxon>Chromadorea</taxon>
        <taxon>Rhabditida</taxon>
        <taxon>Rhabditina</taxon>
        <taxon>Rhabditomorpha</taxon>
        <taxon>Strongyloidea</taxon>
        <taxon>Strongylidae</taxon>
        <taxon>Strongylus</taxon>
    </lineage>
</organism>
<reference evidence="1 2" key="1">
    <citation type="submission" date="2018-11" db="EMBL/GenBank/DDBJ databases">
        <authorList>
            <consortium name="Pathogen Informatics"/>
        </authorList>
    </citation>
    <scope>NUCLEOTIDE SEQUENCE [LARGE SCALE GENOMIC DNA]</scope>
</reference>
<proteinExistence type="predicted"/>
<accession>A0A3P7JTQ8</accession>
<dbReference type="Proteomes" id="UP000270094">
    <property type="component" value="Unassembled WGS sequence"/>
</dbReference>
<gene>
    <name evidence="1" type="ORF">SVUK_LOCUS18327</name>
</gene>
<protein>
    <submittedName>
        <fullName evidence="1">Uncharacterized protein</fullName>
    </submittedName>
</protein>
<dbReference type="EMBL" id="UYYB01122433">
    <property type="protein sequence ID" value="VDM83329.1"/>
    <property type="molecule type" value="Genomic_DNA"/>
</dbReference>
<evidence type="ECO:0000313" key="1">
    <source>
        <dbReference type="EMBL" id="VDM83329.1"/>
    </source>
</evidence>
<name>A0A3P7JTQ8_STRVU</name>
<keyword evidence="2" id="KW-1185">Reference proteome</keyword>
<dbReference type="AlphaFoldDB" id="A0A3P7JTQ8"/>
<evidence type="ECO:0000313" key="2">
    <source>
        <dbReference type="Proteomes" id="UP000270094"/>
    </source>
</evidence>
<dbReference type="OrthoDB" id="5865144at2759"/>
<sequence length="139" mass="15545">MHRTNGNYCQGSKELLSLKKSIFRIRDGIGRNFGSGQDQACSSKNREQILEATVILGPKNMQRTTIGPFSKIGRQPTAKTMQRCETNLPDSWTKDVWPSDLSNLNPLDFAKAWDEISPEMTPSILNNSKKSLDACIEAK</sequence>